<accession>A0A165HLS4</accession>
<name>A0A165HLS4_EXIGL</name>
<reference evidence="3 4" key="1">
    <citation type="journal article" date="2016" name="Mol. Biol. Evol.">
        <title>Comparative Genomics of Early-Diverging Mushroom-Forming Fungi Provides Insights into the Origins of Lignocellulose Decay Capabilities.</title>
        <authorList>
            <person name="Nagy L.G."/>
            <person name="Riley R."/>
            <person name="Tritt A."/>
            <person name="Adam C."/>
            <person name="Daum C."/>
            <person name="Floudas D."/>
            <person name="Sun H."/>
            <person name="Yadav J.S."/>
            <person name="Pangilinan J."/>
            <person name="Larsson K.H."/>
            <person name="Matsuura K."/>
            <person name="Barry K."/>
            <person name="Labutti K."/>
            <person name="Kuo R."/>
            <person name="Ohm R.A."/>
            <person name="Bhattacharya S.S."/>
            <person name="Shirouzu T."/>
            <person name="Yoshinaga Y."/>
            <person name="Martin F.M."/>
            <person name="Grigoriev I.V."/>
            <person name="Hibbett D.S."/>
        </authorList>
    </citation>
    <scope>NUCLEOTIDE SEQUENCE [LARGE SCALE GENOMIC DNA]</scope>
    <source>
        <strain evidence="3 4">HHB12029</strain>
    </source>
</reference>
<sequence>MPSRLLLAPLRTTSDDSDVASVDSDWEQGRTLVPPEDDEDRAEAEEEAYMAHLADSIAGPFERKNAEHKRLTLAALEPALDFVAASHAHLALHADKPFLTGLKTFNDASGAVHGNVAQTKESLTSTAASTHAELSTLLTKLHALYKKRKTLVDEFTVHVAAAGDAALADLDLLDADIDKAEQDAEKREKEVMKKNAKDNTAGGVAKFKALLNG</sequence>
<proteinExistence type="predicted"/>
<organism evidence="3 4">
    <name type="scientific">Exidia glandulosa HHB12029</name>
    <dbReference type="NCBI Taxonomy" id="1314781"/>
    <lineage>
        <taxon>Eukaryota</taxon>
        <taxon>Fungi</taxon>
        <taxon>Dikarya</taxon>
        <taxon>Basidiomycota</taxon>
        <taxon>Agaricomycotina</taxon>
        <taxon>Agaricomycetes</taxon>
        <taxon>Auriculariales</taxon>
        <taxon>Exidiaceae</taxon>
        <taxon>Exidia</taxon>
    </lineage>
</organism>
<dbReference type="InParanoid" id="A0A165HLS4"/>
<dbReference type="Proteomes" id="UP000077266">
    <property type="component" value="Unassembled WGS sequence"/>
</dbReference>
<evidence type="ECO:0000256" key="2">
    <source>
        <dbReference type="SAM" id="MobiDB-lite"/>
    </source>
</evidence>
<keyword evidence="1" id="KW-0175">Coiled coil</keyword>
<dbReference type="AlphaFoldDB" id="A0A165HLS4"/>
<evidence type="ECO:0000313" key="4">
    <source>
        <dbReference type="Proteomes" id="UP000077266"/>
    </source>
</evidence>
<evidence type="ECO:0000256" key="1">
    <source>
        <dbReference type="SAM" id="Coils"/>
    </source>
</evidence>
<evidence type="ECO:0000313" key="3">
    <source>
        <dbReference type="EMBL" id="KZV92157.1"/>
    </source>
</evidence>
<keyword evidence="4" id="KW-1185">Reference proteome</keyword>
<gene>
    <name evidence="3" type="ORF">EXIGLDRAFT_836639</name>
</gene>
<protein>
    <submittedName>
        <fullName evidence="3">Uncharacterized protein</fullName>
    </submittedName>
</protein>
<feature type="coiled-coil region" evidence="1">
    <location>
        <begin position="170"/>
        <end position="199"/>
    </location>
</feature>
<feature type="region of interest" description="Disordered" evidence="2">
    <location>
        <begin position="1"/>
        <end position="42"/>
    </location>
</feature>
<dbReference type="EMBL" id="KV426013">
    <property type="protein sequence ID" value="KZV92157.1"/>
    <property type="molecule type" value="Genomic_DNA"/>
</dbReference>